<reference evidence="4" key="1">
    <citation type="submission" date="2021-04" db="EMBL/GenBank/DDBJ databases">
        <authorList>
            <consortium name="Molecular Ecology Group"/>
        </authorList>
    </citation>
    <scope>NUCLEOTIDE SEQUENCE</scope>
</reference>
<dbReference type="PANTHER" id="PTHR46708">
    <property type="entry name" value="TENASCIN"/>
    <property type="match status" value="1"/>
</dbReference>
<dbReference type="OrthoDB" id="6155388at2759"/>
<dbReference type="Gene3D" id="2.60.40.10">
    <property type="entry name" value="Immunoglobulins"/>
    <property type="match status" value="8"/>
</dbReference>
<dbReference type="InterPro" id="IPR013783">
    <property type="entry name" value="Ig-like_fold"/>
</dbReference>
<dbReference type="EMBL" id="CAJHNH020000051">
    <property type="protein sequence ID" value="CAG5114896.1"/>
    <property type="molecule type" value="Genomic_DNA"/>
</dbReference>
<evidence type="ECO:0000313" key="5">
    <source>
        <dbReference type="Proteomes" id="UP000678393"/>
    </source>
</evidence>
<feature type="region of interest" description="Disordered" evidence="2">
    <location>
        <begin position="970"/>
        <end position="990"/>
    </location>
</feature>
<feature type="compositionally biased region" description="Basic and acidic residues" evidence="2">
    <location>
        <begin position="815"/>
        <end position="826"/>
    </location>
</feature>
<dbReference type="PANTHER" id="PTHR46708:SF11">
    <property type="entry name" value="RECEPTOR-TYPE TYROSINE-PROTEIN PHOSPHATASE ETA-LIKE"/>
    <property type="match status" value="1"/>
</dbReference>
<dbReference type="InterPro" id="IPR036116">
    <property type="entry name" value="FN3_sf"/>
</dbReference>
<protein>
    <recommendedName>
        <fullName evidence="3">Fibronectin type-III domain-containing protein</fullName>
    </recommendedName>
</protein>
<keyword evidence="1" id="KW-0677">Repeat</keyword>
<evidence type="ECO:0000256" key="2">
    <source>
        <dbReference type="SAM" id="MobiDB-lite"/>
    </source>
</evidence>
<organism evidence="4 5">
    <name type="scientific">Candidula unifasciata</name>
    <dbReference type="NCBI Taxonomy" id="100452"/>
    <lineage>
        <taxon>Eukaryota</taxon>
        <taxon>Metazoa</taxon>
        <taxon>Spiralia</taxon>
        <taxon>Lophotrochozoa</taxon>
        <taxon>Mollusca</taxon>
        <taxon>Gastropoda</taxon>
        <taxon>Heterobranchia</taxon>
        <taxon>Euthyneura</taxon>
        <taxon>Panpulmonata</taxon>
        <taxon>Eupulmonata</taxon>
        <taxon>Stylommatophora</taxon>
        <taxon>Helicina</taxon>
        <taxon>Helicoidea</taxon>
        <taxon>Geomitridae</taxon>
        <taxon>Candidula</taxon>
    </lineage>
</organism>
<feature type="compositionally biased region" description="Polar residues" evidence="2">
    <location>
        <begin position="790"/>
        <end position="814"/>
    </location>
</feature>
<name>A0A8S3YKA3_9EUPU</name>
<sequence length="990" mass="109800">IAGTDDSLGESGPEVEVMTLTNDGLQPANVTVKALNTSIIQLDWEAPSSISHMYIRGYNVYTRREGEDRTEKLFVRGSRSKQFLIGLGRDDTYYLKISTLMTWGYEAHSPWIRIQKPSEGIYCIGYKIVYGPLDDPLNISRATLEADMKKHIITGLMPSTKYIISIRAYNNIGDGEPVYTRTLTQASPPSMVQNAVARPVSSTEIHVQWDPPKRGLVTQYHIRYWRPGHKDKQSAWLAGNFQNYVAGSLRKRSNYRFEIIPYHGELLGEGIVIFSQTYGDKPDGPPTDVSIHSHNSSALIATWKPPDPEKSNGDITEYKLVLRAKGGSRITSFTVPGTARSYIFLNIPSSRTYKFRMAAMTVNGTGVYSPWIDCAVSSHYLVLHISGSPVHGYIVGYGQFIPEVYKQILTASQTTFTIKSLKPDSEYITSVRAFNHIGESSPAFSIVRTRTTPLITGLLAPVKLVVQSASPTSLLLSWVDPGLNGNQKKSDGRAYLIRFSPLTGETYSYVNTSSLHLELSNLEPATKYEVSVKVVRGNNSSSWSLPVVNSTQQIAPSSAPKNIIVSPLPRSPSLISLRWSPPSSPNGKIEEYIIYLTSDPTLDTKLWVVMRTDKQQVKITDIIPHTTYYFKLQARNQAGYGPLSETVAYNPPTDIRAAPTNVTVTGLYGNMSRTVKVSWSVPQVIMDQITGYMVYYTDNIHEDADWLVQAERGLDTVIAGLDYNKTYYFKVQARYSAAYGLFSKTASYITEPPTMETSSTVHSDGAIKQRSTSNRGGDDNSVNDEENASFEGNTSSQDINATVSDGSVNNNITDKNTEESTRKNTEDSTDSSSTVLTHQNITSDYDDVDYEGLKFDDDNEGNFSDSENIYDNAENDKHSENYGEDYSESSFEDNLSVFSATNLTSNVASIPKGHFDSNSEEDQDQLDNVDSETTNIAYEYSNTFNNTSNIRNLNSSLGYTLEKIGIIDVPDVNGNSSKDADTADKSFQLD</sequence>
<feature type="domain" description="Fibronectin type-III" evidence="3">
    <location>
        <begin position="559"/>
        <end position="654"/>
    </location>
</feature>
<dbReference type="AlphaFoldDB" id="A0A8S3YKA3"/>
<evidence type="ECO:0000256" key="1">
    <source>
        <dbReference type="ARBA" id="ARBA00022737"/>
    </source>
</evidence>
<feature type="region of interest" description="Disordered" evidence="2">
    <location>
        <begin position="753"/>
        <end position="888"/>
    </location>
</feature>
<dbReference type="SMART" id="SM00060">
    <property type="entry name" value="FN3"/>
    <property type="match status" value="7"/>
</dbReference>
<dbReference type="Pfam" id="PF00041">
    <property type="entry name" value="fn3"/>
    <property type="match status" value="6"/>
</dbReference>
<dbReference type="SUPFAM" id="SSF49265">
    <property type="entry name" value="Fibronectin type III"/>
    <property type="match status" value="5"/>
</dbReference>
<evidence type="ECO:0000259" key="3">
    <source>
        <dbReference type="PROSITE" id="PS50853"/>
    </source>
</evidence>
<comment type="caution">
    <text evidence="4">The sequence shown here is derived from an EMBL/GenBank/DDBJ whole genome shotgun (WGS) entry which is preliminary data.</text>
</comment>
<feature type="compositionally biased region" description="Polar residues" evidence="2">
    <location>
        <begin position="830"/>
        <end position="843"/>
    </location>
</feature>
<feature type="domain" description="Fibronectin type-III" evidence="3">
    <location>
        <begin position="285"/>
        <end position="379"/>
    </location>
</feature>
<accession>A0A8S3YKA3</accession>
<gene>
    <name evidence="4" type="ORF">CUNI_LOCUS454</name>
</gene>
<feature type="domain" description="Fibronectin type-III" evidence="3">
    <location>
        <begin position="460"/>
        <end position="554"/>
    </location>
</feature>
<proteinExistence type="predicted"/>
<dbReference type="InterPro" id="IPR003961">
    <property type="entry name" value="FN3_dom"/>
</dbReference>
<dbReference type="Proteomes" id="UP000678393">
    <property type="component" value="Unassembled WGS sequence"/>
</dbReference>
<feature type="domain" description="Fibronectin type-III" evidence="3">
    <location>
        <begin position="658"/>
        <end position="753"/>
    </location>
</feature>
<dbReference type="InterPro" id="IPR050991">
    <property type="entry name" value="ECM_Regulatory_Proteins"/>
</dbReference>
<dbReference type="PROSITE" id="PS50853">
    <property type="entry name" value="FN3"/>
    <property type="match status" value="6"/>
</dbReference>
<dbReference type="PRINTS" id="PR00014">
    <property type="entry name" value="FNTYPEIII"/>
</dbReference>
<feature type="non-terminal residue" evidence="4">
    <location>
        <position position="1"/>
    </location>
</feature>
<dbReference type="CDD" id="cd00063">
    <property type="entry name" value="FN3"/>
    <property type="match status" value="7"/>
</dbReference>
<keyword evidence="5" id="KW-1185">Reference proteome</keyword>
<feature type="domain" description="Fibronectin type-III" evidence="3">
    <location>
        <begin position="26"/>
        <end position="119"/>
    </location>
</feature>
<feature type="domain" description="Fibronectin type-III" evidence="3">
    <location>
        <begin position="188"/>
        <end position="283"/>
    </location>
</feature>
<evidence type="ECO:0000313" key="4">
    <source>
        <dbReference type="EMBL" id="CAG5114896.1"/>
    </source>
</evidence>